<reference evidence="5" key="1">
    <citation type="journal article" date="2018" name="Proc. Natl. Acad. Sci. U.S.A.">
        <title>Linking secondary metabolites to gene clusters through genome sequencing of six diverse Aspergillus species.</title>
        <authorList>
            <person name="Kaerboelling I."/>
            <person name="Vesth T.C."/>
            <person name="Frisvad J.C."/>
            <person name="Nybo J.L."/>
            <person name="Theobald S."/>
            <person name="Kuo A."/>
            <person name="Bowyer P."/>
            <person name="Matsuda Y."/>
            <person name="Mondo S."/>
            <person name="Lyhne E.K."/>
            <person name="Kogle M.E."/>
            <person name="Clum A."/>
            <person name="Lipzen A."/>
            <person name="Salamov A."/>
            <person name="Ngan C.Y."/>
            <person name="Daum C."/>
            <person name="Chiniquy J."/>
            <person name="Barry K."/>
            <person name="LaButti K."/>
            <person name="Haridas S."/>
            <person name="Simmons B.A."/>
            <person name="Magnuson J.K."/>
            <person name="Mortensen U.H."/>
            <person name="Larsen T.O."/>
            <person name="Grigoriev I.V."/>
            <person name="Baker S.E."/>
            <person name="Andersen M.R."/>
        </authorList>
    </citation>
    <scope>NUCLEOTIDE SEQUENCE [LARGE SCALE GENOMIC DNA]</scope>
    <source>
        <strain evidence="5">IBT 16806</strain>
    </source>
</reference>
<dbReference type="InterPro" id="IPR056328">
    <property type="entry name" value="DSRM_DHX29"/>
</dbReference>
<keyword evidence="2" id="KW-0347">Helicase</keyword>
<dbReference type="AlphaFoldDB" id="A0A2I1C6X6"/>
<dbReference type="OrthoDB" id="4479974at2759"/>
<dbReference type="EMBL" id="MSZS01000005">
    <property type="protein sequence ID" value="PKX93392.1"/>
    <property type="molecule type" value="Genomic_DNA"/>
</dbReference>
<name>A0A2I1C6X6_ASPN1</name>
<comment type="caution">
    <text evidence="4">The sequence shown here is derived from an EMBL/GenBank/DDBJ whole genome shotgun (WGS) entry which is preliminary data.</text>
</comment>
<keyword evidence="1" id="KW-0378">Hydrolase</keyword>
<organism evidence="4 5">
    <name type="scientific">Aspergillus novofumigatus (strain IBT 16806)</name>
    <dbReference type="NCBI Taxonomy" id="1392255"/>
    <lineage>
        <taxon>Eukaryota</taxon>
        <taxon>Fungi</taxon>
        <taxon>Dikarya</taxon>
        <taxon>Ascomycota</taxon>
        <taxon>Pezizomycotina</taxon>
        <taxon>Eurotiomycetes</taxon>
        <taxon>Eurotiomycetidae</taxon>
        <taxon>Eurotiales</taxon>
        <taxon>Aspergillaceae</taxon>
        <taxon>Aspergillus</taxon>
        <taxon>Aspergillus subgen. Fumigati</taxon>
    </lineage>
</organism>
<feature type="non-terminal residue" evidence="4">
    <location>
        <position position="1"/>
    </location>
</feature>
<feature type="domain" description="ATP-dependent RNA helicase DHX29 DSRM-like" evidence="3">
    <location>
        <begin position="35"/>
        <end position="144"/>
    </location>
</feature>
<dbReference type="Pfam" id="PF24385">
    <property type="entry name" value="DSRM_DHX29"/>
    <property type="match status" value="1"/>
</dbReference>
<accession>A0A2I1C6X6</accession>
<sequence length="150" mass="16468">KVQTKESQTPPVPPEDGSDGCSCGCECHAPPSTGMPIHILSDICHRKGWDEPEYSMTQTANGYLATVSMRSTLSSGESIVLPFKARDSLRAAFTNAEEEIAKNNIAVYVLFCIGEHSSDLPRGWRGLWKREFERIQTADVKEGRAASAPR</sequence>
<evidence type="ECO:0000256" key="2">
    <source>
        <dbReference type="ARBA" id="ARBA00022806"/>
    </source>
</evidence>
<keyword evidence="5" id="KW-1185">Reference proteome</keyword>
<keyword evidence="2" id="KW-0547">Nucleotide-binding</keyword>
<dbReference type="GeneID" id="36535107"/>
<evidence type="ECO:0000313" key="5">
    <source>
        <dbReference type="Proteomes" id="UP000234474"/>
    </source>
</evidence>
<gene>
    <name evidence="4" type="ORF">P174DRAFT_443266</name>
</gene>
<evidence type="ECO:0000259" key="3">
    <source>
        <dbReference type="Pfam" id="PF24385"/>
    </source>
</evidence>
<keyword evidence="2" id="KW-0067">ATP-binding</keyword>
<proteinExistence type="predicted"/>
<protein>
    <recommendedName>
        <fullName evidence="3">ATP-dependent RNA helicase DHX29 DSRM-like domain-containing protein</fullName>
    </recommendedName>
</protein>
<dbReference type="RefSeq" id="XP_024681987.1">
    <property type="nucleotide sequence ID" value="XM_024827782.1"/>
</dbReference>
<dbReference type="Proteomes" id="UP000234474">
    <property type="component" value="Unassembled WGS sequence"/>
</dbReference>
<dbReference type="VEuPathDB" id="FungiDB:P174DRAFT_443266"/>
<evidence type="ECO:0000313" key="4">
    <source>
        <dbReference type="EMBL" id="PKX93392.1"/>
    </source>
</evidence>
<evidence type="ECO:0000256" key="1">
    <source>
        <dbReference type="ARBA" id="ARBA00022801"/>
    </source>
</evidence>
<dbReference type="GO" id="GO:0004386">
    <property type="term" value="F:helicase activity"/>
    <property type="evidence" value="ECO:0007669"/>
    <property type="project" value="UniProtKB-KW"/>
</dbReference>
<dbReference type="GO" id="GO:0016787">
    <property type="term" value="F:hydrolase activity"/>
    <property type="evidence" value="ECO:0007669"/>
    <property type="project" value="UniProtKB-KW"/>
</dbReference>
<dbReference type="STRING" id="1392255.A0A2I1C6X6"/>